<keyword evidence="1" id="KW-0808">Transferase</keyword>
<dbReference type="SMART" id="SM00917">
    <property type="entry name" value="LeuA_dimer"/>
    <property type="match status" value="1"/>
</dbReference>
<sequence length="102" mass="10685">MDQDVHLTVDLSDGGTVQKLNATGNGPVAAFVNIINQHLGTTAVRVLDYYEHALSAGGDAKAAAYLECEVGDRIYWGVGIDPSTTTAALKAVVSAVNRGLRK</sequence>
<proteinExistence type="predicted"/>
<dbReference type="PANTHER" id="PTHR46911:SF1">
    <property type="entry name" value="2-ISOPROPYLMALATE SYNTHASE"/>
    <property type="match status" value="1"/>
</dbReference>
<dbReference type="SUPFAM" id="SSF110921">
    <property type="entry name" value="2-isopropylmalate synthase LeuA, allosteric (dimerisation) domain"/>
    <property type="match status" value="1"/>
</dbReference>
<evidence type="ECO:0000256" key="1">
    <source>
        <dbReference type="ARBA" id="ARBA00022679"/>
    </source>
</evidence>
<dbReference type="Pfam" id="PF08502">
    <property type="entry name" value="LeuA_dimer"/>
    <property type="match status" value="1"/>
</dbReference>
<feature type="domain" description="2-isopropylmalate synthase LeuA allosteric (dimerisation)" evidence="2">
    <location>
        <begin position="4"/>
        <end position="100"/>
    </location>
</feature>
<protein>
    <submittedName>
        <fullName evidence="3">Unannotated protein</fullName>
    </submittedName>
</protein>
<dbReference type="InterPro" id="IPR036230">
    <property type="entry name" value="LeuA_allosteric_dom_sf"/>
</dbReference>
<dbReference type="PANTHER" id="PTHR46911">
    <property type="match status" value="1"/>
</dbReference>
<gene>
    <name evidence="3" type="ORF">UFOPK3874_00759</name>
</gene>
<dbReference type="Gene3D" id="3.30.160.270">
    <property type="match status" value="1"/>
</dbReference>
<dbReference type="GO" id="GO:0003852">
    <property type="term" value="F:2-isopropylmalate synthase activity"/>
    <property type="evidence" value="ECO:0007669"/>
    <property type="project" value="InterPro"/>
</dbReference>
<dbReference type="GO" id="GO:0009098">
    <property type="term" value="P:L-leucine biosynthetic process"/>
    <property type="evidence" value="ECO:0007669"/>
    <property type="project" value="InterPro"/>
</dbReference>
<name>A0A6J7LBJ9_9ZZZZ</name>
<accession>A0A6J7LBJ9</accession>
<evidence type="ECO:0000313" key="3">
    <source>
        <dbReference type="EMBL" id="CAB4964193.1"/>
    </source>
</evidence>
<dbReference type="AlphaFoldDB" id="A0A6J7LBJ9"/>
<organism evidence="3">
    <name type="scientific">freshwater metagenome</name>
    <dbReference type="NCBI Taxonomy" id="449393"/>
    <lineage>
        <taxon>unclassified sequences</taxon>
        <taxon>metagenomes</taxon>
        <taxon>ecological metagenomes</taxon>
    </lineage>
</organism>
<dbReference type="InterPro" id="IPR013709">
    <property type="entry name" value="2-isopropylmalate_synth_dimer"/>
</dbReference>
<reference evidence="3" key="1">
    <citation type="submission" date="2020-05" db="EMBL/GenBank/DDBJ databases">
        <authorList>
            <person name="Chiriac C."/>
            <person name="Salcher M."/>
            <person name="Ghai R."/>
            <person name="Kavagutti S V."/>
        </authorList>
    </citation>
    <scope>NUCLEOTIDE SEQUENCE</scope>
</reference>
<dbReference type="EMBL" id="CAFBNS010000135">
    <property type="protein sequence ID" value="CAB4964193.1"/>
    <property type="molecule type" value="Genomic_DNA"/>
</dbReference>
<evidence type="ECO:0000259" key="2">
    <source>
        <dbReference type="SMART" id="SM00917"/>
    </source>
</evidence>